<keyword evidence="6" id="KW-0229">DNA integration</keyword>
<dbReference type="SUPFAM" id="SSF53098">
    <property type="entry name" value="Ribonuclease H-like"/>
    <property type="match status" value="1"/>
</dbReference>
<feature type="domain" description="Integrase catalytic" evidence="10">
    <location>
        <begin position="104"/>
        <end position="195"/>
    </location>
</feature>
<accession>A0A085MQ94</accession>
<keyword evidence="4" id="KW-0378">Hydrolase</keyword>
<evidence type="ECO:0000256" key="7">
    <source>
        <dbReference type="ARBA" id="ARBA00022918"/>
    </source>
</evidence>
<evidence type="ECO:0000256" key="9">
    <source>
        <dbReference type="ARBA" id="ARBA00023172"/>
    </source>
</evidence>
<dbReference type="AlphaFoldDB" id="A0A085MQ94"/>
<dbReference type="GO" id="GO:0004519">
    <property type="term" value="F:endonuclease activity"/>
    <property type="evidence" value="ECO:0007669"/>
    <property type="project" value="UniProtKB-KW"/>
</dbReference>
<reference evidence="11" key="1">
    <citation type="journal article" date="2014" name="Nat. Genet.">
        <title>Genome and transcriptome of the porcine whipworm Trichuris suis.</title>
        <authorList>
            <person name="Jex A.R."/>
            <person name="Nejsum P."/>
            <person name="Schwarz E.M."/>
            <person name="Hu L."/>
            <person name="Young N.D."/>
            <person name="Hall R.S."/>
            <person name="Korhonen P.K."/>
            <person name="Liao S."/>
            <person name="Thamsborg S."/>
            <person name="Xia J."/>
            <person name="Xu P."/>
            <person name="Wang S."/>
            <person name="Scheerlinck J.P."/>
            <person name="Hofmann A."/>
            <person name="Sternberg P.W."/>
            <person name="Wang J."/>
            <person name="Gasser R.B."/>
        </authorList>
    </citation>
    <scope>NUCLEOTIDE SEQUENCE [LARGE SCALE GENOMIC DNA]</scope>
    <source>
        <strain evidence="11">DCEP-RM93F</strain>
    </source>
</reference>
<evidence type="ECO:0000256" key="8">
    <source>
        <dbReference type="ARBA" id="ARBA00022932"/>
    </source>
</evidence>
<gene>
    <name evidence="11" type="ORF">M514_28430</name>
</gene>
<dbReference type="GO" id="GO:0003887">
    <property type="term" value="F:DNA-directed DNA polymerase activity"/>
    <property type="evidence" value="ECO:0007669"/>
    <property type="project" value="UniProtKB-KW"/>
</dbReference>
<evidence type="ECO:0000256" key="2">
    <source>
        <dbReference type="ARBA" id="ARBA00022723"/>
    </source>
</evidence>
<dbReference type="Proteomes" id="UP000030758">
    <property type="component" value="Unassembled WGS sequence"/>
</dbReference>
<dbReference type="GO" id="GO:0046872">
    <property type="term" value="F:metal ion binding"/>
    <property type="evidence" value="ECO:0007669"/>
    <property type="project" value="UniProtKB-KW"/>
</dbReference>
<feature type="non-terminal residue" evidence="11">
    <location>
        <position position="237"/>
    </location>
</feature>
<keyword evidence="8" id="KW-0808">Transferase</keyword>
<keyword evidence="8" id="KW-0548">Nucleotidyltransferase</keyword>
<dbReference type="PROSITE" id="PS50994">
    <property type="entry name" value="INTEGRASE"/>
    <property type="match status" value="1"/>
</dbReference>
<keyword evidence="7" id="KW-0695">RNA-directed DNA polymerase</keyword>
<evidence type="ECO:0000256" key="4">
    <source>
        <dbReference type="ARBA" id="ARBA00022801"/>
    </source>
</evidence>
<sequence length="237" mass="26735">MDSIVGKSAQNKCVTLEHRRTTRTLGLIHSDICGPMSVKSSGVACLKAKSEAADKLKEFIRMAERRTGHKVRIMRTDNGFGRRAGFGIFITNLHFTAWTAGWEGQWFGIFAEISSYFKKFGIKHERSNVETPQMNSVAERVNRTLMDLVRSMLKPSGLPKQFWAEAVTATAYVRNRVLNSSNNAAVPDTVWMRQGRKKLDERAEPRIMVGYGIRAIGYGIWLTLKNNDIGEVVETKH</sequence>
<keyword evidence="3" id="KW-0255">Endonuclease</keyword>
<dbReference type="PANTHER" id="PTHR42648">
    <property type="entry name" value="TRANSPOSASE, PUTATIVE-RELATED"/>
    <property type="match status" value="1"/>
</dbReference>
<dbReference type="Gene3D" id="3.30.420.10">
    <property type="entry name" value="Ribonuclease H-like superfamily/Ribonuclease H"/>
    <property type="match status" value="1"/>
</dbReference>
<keyword evidence="1" id="KW-0540">Nuclease</keyword>
<name>A0A085MQ94_9BILA</name>
<evidence type="ECO:0000256" key="1">
    <source>
        <dbReference type="ARBA" id="ARBA00022722"/>
    </source>
</evidence>
<dbReference type="GO" id="GO:0003964">
    <property type="term" value="F:RNA-directed DNA polymerase activity"/>
    <property type="evidence" value="ECO:0007669"/>
    <property type="project" value="UniProtKB-KW"/>
</dbReference>
<dbReference type="InterPro" id="IPR036397">
    <property type="entry name" value="RNaseH_sf"/>
</dbReference>
<dbReference type="InterPro" id="IPR001584">
    <property type="entry name" value="Integrase_cat-core"/>
</dbReference>
<dbReference type="PANTHER" id="PTHR42648:SF11">
    <property type="entry name" value="TRANSPOSON TY4-P GAG-POL POLYPROTEIN"/>
    <property type="match status" value="1"/>
</dbReference>
<evidence type="ECO:0000256" key="6">
    <source>
        <dbReference type="ARBA" id="ARBA00022908"/>
    </source>
</evidence>
<dbReference type="InterPro" id="IPR012337">
    <property type="entry name" value="RNaseH-like_sf"/>
</dbReference>
<dbReference type="GO" id="GO:0015074">
    <property type="term" value="P:DNA integration"/>
    <property type="evidence" value="ECO:0007669"/>
    <property type="project" value="UniProtKB-KW"/>
</dbReference>
<evidence type="ECO:0000259" key="10">
    <source>
        <dbReference type="PROSITE" id="PS50994"/>
    </source>
</evidence>
<organism evidence="11">
    <name type="scientific">Trichuris suis</name>
    <name type="common">pig whipworm</name>
    <dbReference type="NCBI Taxonomy" id="68888"/>
    <lineage>
        <taxon>Eukaryota</taxon>
        <taxon>Metazoa</taxon>
        <taxon>Ecdysozoa</taxon>
        <taxon>Nematoda</taxon>
        <taxon>Enoplea</taxon>
        <taxon>Dorylaimia</taxon>
        <taxon>Trichinellida</taxon>
        <taxon>Trichuridae</taxon>
        <taxon>Trichuris</taxon>
    </lineage>
</organism>
<dbReference type="GO" id="GO:0003676">
    <property type="term" value="F:nucleic acid binding"/>
    <property type="evidence" value="ECO:0007669"/>
    <property type="project" value="InterPro"/>
</dbReference>
<protein>
    <recommendedName>
        <fullName evidence="10">Integrase catalytic domain-containing protein</fullName>
    </recommendedName>
</protein>
<dbReference type="GO" id="GO:0016787">
    <property type="term" value="F:hydrolase activity"/>
    <property type="evidence" value="ECO:0007669"/>
    <property type="project" value="UniProtKB-KW"/>
</dbReference>
<keyword evidence="8" id="KW-0239">DNA-directed DNA polymerase</keyword>
<keyword evidence="2" id="KW-0479">Metal-binding</keyword>
<evidence type="ECO:0000313" key="11">
    <source>
        <dbReference type="EMBL" id="KFD59390.1"/>
    </source>
</evidence>
<keyword evidence="5" id="KW-0460">Magnesium</keyword>
<dbReference type="EMBL" id="KL368016">
    <property type="protein sequence ID" value="KFD59390.1"/>
    <property type="molecule type" value="Genomic_DNA"/>
</dbReference>
<keyword evidence="9" id="KW-0233">DNA recombination</keyword>
<evidence type="ECO:0000256" key="3">
    <source>
        <dbReference type="ARBA" id="ARBA00022759"/>
    </source>
</evidence>
<dbReference type="InterPro" id="IPR039537">
    <property type="entry name" value="Retrotran_Ty1/copia-like"/>
</dbReference>
<dbReference type="GO" id="GO:0006310">
    <property type="term" value="P:DNA recombination"/>
    <property type="evidence" value="ECO:0007669"/>
    <property type="project" value="UniProtKB-KW"/>
</dbReference>
<evidence type="ECO:0000256" key="5">
    <source>
        <dbReference type="ARBA" id="ARBA00022842"/>
    </source>
</evidence>
<proteinExistence type="predicted"/>